<dbReference type="SMART" id="SM00248">
    <property type="entry name" value="ANK"/>
    <property type="match status" value="6"/>
</dbReference>
<gene>
    <name evidence="1" type="ORF">LSALG_LOCUS12490</name>
</gene>
<dbReference type="PANTHER" id="PTHR24177:SF472">
    <property type="entry name" value="PGG DOMAIN-CONTAINING PROTEIN"/>
    <property type="match status" value="1"/>
</dbReference>
<dbReference type="InterPro" id="IPR036770">
    <property type="entry name" value="Ankyrin_rpt-contain_sf"/>
</dbReference>
<dbReference type="Pfam" id="PF12796">
    <property type="entry name" value="Ank_2"/>
    <property type="match status" value="1"/>
</dbReference>
<dbReference type="EMBL" id="OX465078">
    <property type="protein sequence ID" value="CAI9272252.1"/>
    <property type="molecule type" value="Genomic_DNA"/>
</dbReference>
<evidence type="ECO:0000313" key="1">
    <source>
        <dbReference type="EMBL" id="CAI9272252.1"/>
    </source>
</evidence>
<dbReference type="GO" id="GO:0016020">
    <property type="term" value="C:membrane"/>
    <property type="evidence" value="ECO:0007669"/>
    <property type="project" value="TreeGrafter"/>
</dbReference>
<protein>
    <submittedName>
        <fullName evidence="1">Uncharacterized protein</fullName>
    </submittedName>
</protein>
<accession>A0AA35YDQ5</accession>
<dbReference type="InterPro" id="IPR002110">
    <property type="entry name" value="Ankyrin_rpt"/>
</dbReference>
<organism evidence="1 2">
    <name type="scientific">Lactuca saligna</name>
    <name type="common">Willowleaf lettuce</name>
    <dbReference type="NCBI Taxonomy" id="75948"/>
    <lineage>
        <taxon>Eukaryota</taxon>
        <taxon>Viridiplantae</taxon>
        <taxon>Streptophyta</taxon>
        <taxon>Embryophyta</taxon>
        <taxon>Tracheophyta</taxon>
        <taxon>Spermatophyta</taxon>
        <taxon>Magnoliopsida</taxon>
        <taxon>eudicotyledons</taxon>
        <taxon>Gunneridae</taxon>
        <taxon>Pentapetalae</taxon>
        <taxon>asterids</taxon>
        <taxon>campanulids</taxon>
        <taxon>Asterales</taxon>
        <taxon>Asteraceae</taxon>
        <taxon>Cichorioideae</taxon>
        <taxon>Cichorieae</taxon>
        <taxon>Lactucinae</taxon>
        <taxon>Lactuca</taxon>
    </lineage>
</organism>
<name>A0AA35YDQ5_LACSI</name>
<evidence type="ECO:0000313" key="2">
    <source>
        <dbReference type="Proteomes" id="UP001177003"/>
    </source>
</evidence>
<sequence>MQLIRAYWYPFGDSPPSGEKLILFQDEGIKENVRKERRMSIARGGGSIARVRNKGGHRRVITMNVVPVQMAQTDVQLAPTLTPDPQDIRISVGSHDHTKPIPDLLTGTRKEYIKIAIPLYEASIRGDWTAAEEILNKKPELVRYSITANNETSLHVAASAKSTEHVVEFVKNLMTKMKKEDLELKNTSSNTALCLAAAAGNVKIVEIMVKSNRALVAITGAGGMTPLYMAALFGHYETAKCLYGYSQNLRDDCWTPQNRVWLLQKCVETDMFDIALEIVKAYPDLGGNTVLGILAKKTDVFAATESNIIRRTINWVWTCIHPKVGPSKMESKANALELLNIIWGAIAEKPTKEIDNIIRGQPDPIKKDDKPASDTEQTLQLLQKISENTSKKHDERGTATNNMNAALQENARPKYSSRILFVAAEMGNTRFIIELIRLYPDIIWKVNDDNQSIFHTAVKHRHEGIYNLLYEIGSMKDLITPLKDKNDNIMLHLVGKSAKKRRLEDVSGVAFQMQ</sequence>
<dbReference type="Gene3D" id="1.25.40.20">
    <property type="entry name" value="Ankyrin repeat-containing domain"/>
    <property type="match status" value="2"/>
</dbReference>
<proteinExistence type="predicted"/>
<dbReference type="Proteomes" id="UP001177003">
    <property type="component" value="Chromosome 2"/>
</dbReference>
<dbReference type="AlphaFoldDB" id="A0AA35YDQ5"/>
<dbReference type="PANTHER" id="PTHR24177">
    <property type="entry name" value="CASKIN"/>
    <property type="match status" value="1"/>
</dbReference>
<keyword evidence="2" id="KW-1185">Reference proteome</keyword>
<reference evidence="1" key="1">
    <citation type="submission" date="2023-04" db="EMBL/GenBank/DDBJ databases">
        <authorList>
            <person name="Vijverberg K."/>
            <person name="Xiong W."/>
            <person name="Schranz E."/>
        </authorList>
    </citation>
    <scope>NUCLEOTIDE SEQUENCE</scope>
</reference>
<dbReference type="SUPFAM" id="SSF48403">
    <property type="entry name" value="Ankyrin repeat"/>
    <property type="match status" value="1"/>
</dbReference>